<feature type="domain" description="TauD/TfdA-like" evidence="6">
    <location>
        <begin position="15"/>
        <end position="270"/>
    </location>
</feature>
<evidence type="ECO:0000256" key="4">
    <source>
        <dbReference type="ARBA" id="ARBA00023002"/>
    </source>
</evidence>
<sequence>MKYEITNGTINQVIVDDFDPEKVTDAELKKLKELIYKNKIAVLKNQFLTPEQYINLSKRLGTPEEYYQPMYHHPEVKEIFVSSNIPKNGEQFGVPKTGKFWHADYAFMPKPFAFTLIYPQVIPQQNRGTFFIDMGKAYNNLSDELKAKAESLICRHSVRRYFKIRPTDIYKPISEVLKEIEQETPEVQHSCVFTHPITQEKTLYISEGFSEGLIDKNGKSLDQGELDELLEATGQKDKAYKNPAIHLQTFEKGDILIWDNRSLVHCALHTSAPEPAESFRITLHDEFDFYEGVNDFNQQIAAVA</sequence>
<keyword evidence="5" id="KW-0408">Iron</keyword>
<evidence type="ECO:0000313" key="8">
    <source>
        <dbReference type="Proteomes" id="UP001548189"/>
    </source>
</evidence>
<evidence type="ECO:0000256" key="1">
    <source>
        <dbReference type="ARBA" id="ARBA00005896"/>
    </source>
</evidence>
<dbReference type="RefSeq" id="WP_353874208.1">
    <property type="nucleotide sequence ID" value="NZ_JBEVCJ010000005.1"/>
</dbReference>
<dbReference type="InterPro" id="IPR003819">
    <property type="entry name" value="TauD/TfdA-like"/>
</dbReference>
<name>A0ABV2BRT2_9GAMM</name>
<evidence type="ECO:0000256" key="5">
    <source>
        <dbReference type="ARBA" id="ARBA00023004"/>
    </source>
</evidence>
<evidence type="ECO:0000313" key="7">
    <source>
        <dbReference type="EMBL" id="MET1254634.1"/>
    </source>
</evidence>
<dbReference type="Pfam" id="PF02668">
    <property type="entry name" value="TauD"/>
    <property type="match status" value="1"/>
</dbReference>
<comment type="caution">
    <text evidence="7">The sequence shown here is derived from an EMBL/GenBank/DDBJ whole genome shotgun (WGS) entry which is preliminary data.</text>
</comment>
<dbReference type="SUPFAM" id="SSF51197">
    <property type="entry name" value="Clavaminate synthase-like"/>
    <property type="match status" value="1"/>
</dbReference>
<dbReference type="InterPro" id="IPR042098">
    <property type="entry name" value="TauD-like_sf"/>
</dbReference>
<dbReference type="GO" id="GO:0051213">
    <property type="term" value="F:dioxygenase activity"/>
    <property type="evidence" value="ECO:0007669"/>
    <property type="project" value="UniProtKB-KW"/>
</dbReference>
<dbReference type="EMBL" id="JBEVCJ010000005">
    <property type="protein sequence ID" value="MET1254634.1"/>
    <property type="molecule type" value="Genomic_DNA"/>
</dbReference>
<evidence type="ECO:0000259" key="6">
    <source>
        <dbReference type="Pfam" id="PF02668"/>
    </source>
</evidence>
<gene>
    <name evidence="7" type="ORF">ABVT43_05800</name>
</gene>
<dbReference type="Proteomes" id="UP001548189">
    <property type="component" value="Unassembled WGS sequence"/>
</dbReference>
<keyword evidence="8" id="KW-1185">Reference proteome</keyword>
<dbReference type="PANTHER" id="PTHR43779:SF3">
    <property type="entry name" value="(3R)-3-[(CARBOXYMETHYL)AMINO]FATTY ACID OXYGENASE_DECARBOXYLASE"/>
    <property type="match status" value="1"/>
</dbReference>
<organism evidence="7 8">
    <name type="scientific">Aliikangiella maris</name>
    <dbReference type="NCBI Taxonomy" id="3162458"/>
    <lineage>
        <taxon>Bacteria</taxon>
        <taxon>Pseudomonadati</taxon>
        <taxon>Pseudomonadota</taxon>
        <taxon>Gammaproteobacteria</taxon>
        <taxon>Oceanospirillales</taxon>
        <taxon>Pleioneaceae</taxon>
        <taxon>Aliikangiella</taxon>
    </lineage>
</organism>
<protein>
    <submittedName>
        <fullName evidence="7">TauD/TfdA family dioxygenase</fullName>
    </submittedName>
</protein>
<keyword evidence="3 7" id="KW-0223">Dioxygenase</keyword>
<accession>A0ABV2BRT2</accession>
<keyword evidence="4" id="KW-0560">Oxidoreductase</keyword>
<evidence type="ECO:0000256" key="3">
    <source>
        <dbReference type="ARBA" id="ARBA00022964"/>
    </source>
</evidence>
<keyword evidence="2" id="KW-0479">Metal-binding</keyword>
<dbReference type="PANTHER" id="PTHR43779">
    <property type="entry name" value="DIOXYGENASE RV0097-RELATED"/>
    <property type="match status" value="1"/>
</dbReference>
<dbReference type="InterPro" id="IPR051178">
    <property type="entry name" value="TfdA_dioxygenase"/>
</dbReference>
<dbReference type="Gene3D" id="3.60.130.10">
    <property type="entry name" value="Clavaminate synthase-like"/>
    <property type="match status" value="1"/>
</dbReference>
<reference evidence="7 8" key="1">
    <citation type="submission" date="2024-06" db="EMBL/GenBank/DDBJ databases">
        <authorList>
            <person name="Li F."/>
        </authorList>
    </citation>
    <scope>NUCLEOTIDE SEQUENCE [LARGE SCALE GENOMIC DNA]</scope>
    <source>
        <strain evidence="7 8">GXAS 311</strain>
    </source>
</reference>
<evidence type="ECO:0000256" key="2">
    <source>
        <dbReference type="ARBA" id="ARBA00022723"/>
    </source>
</evidence>
<proteinExistence type="inferred from homology"/>
<comment type="similarity">
    <text evidence="1">Belongs to the TfdA dioxygenase family.</text>
</comment>